<dbReference type="Pfam" id="PF06094">
    <property type="entry name" value="GGACT"/>
    <property type="match status" value="1"/>
</dbReference>
<feature type="domain" description="Gamma-glutamylcyclotransferase AIG2-like" evidence="2">
    <location>
        <begin position="68"/>
        <end position="182"/>
    </location>
</feature>
<evidence type="ECO:0000259" key="2">
    <source>
        <dbReference type="Pfam" id="PF06094"/>
    </source>
</evidence>
<keyword evidence="4" id="KW-1185">Reference proteome</keyword>
<protein>
    <recommendedName>
        <fullName evidence="2">Gamma-glutamylcyclotransferase AIG2-like domain-containing protein</fullName>
    </recommendedName>
</protein>
<dbReference type="EMBL" id="MCGO01000021">
    <property type="protein sequence ID" value="ORY44745.1"/>
    <property type="molecule type" value="Genomic_DNA"/>
</dbReference>
<dbReference type="Proteomes" id="UP000193642">
    <property type="component" value="Unassembled WGS sequence"/>
</dbReference>
<accession>A0A1Y2CEM2</accession>
<dbReference type="InterPro" id="IPR009288">
    <property type="entry name" value="AIG2-like_dom"/>
</dbReference>
<feature type="compositionally biased region" description="Low complexity" evidence="1">
    <location>
        <begin position="30"/>
        <end position="49"/>
    </location>
</feature>
<dbReference type="InterPro" id="IPR036568">
    <property type="entry name" value="GGCT-like_sf"/>
</dbReference>
<proteinExistence type="predicted"/>
<evidence type="ECO:0000313" key="4">
    <source>
        <dbReference type="Proteomes" id="UP000193642"/>
    </source>
</evidence>
<sequence length="297" mass="32249">MPISTVTHSIRRTMKSPTKTAPLPLPLPLPHEGLPPTSTTTSTTTTTSTVETSAKTAAPTNTVPPVYIFAYGSLINGASVRRSITAPVAVAPKPVVVSGFRRTWGFKCARRSYTAVAITASASANDCVNGVLVRVNNDDLPNLDKREEGYARRRICSSLIRQPYGNVHIEPHAQIWAYILEDCCEAESGYESDSSISSTRSHVACPVVPIPQSYIDCIIAGALLEHGPRFARDFIRLTHSWHEGTWINDRNAKDPVRRYVPNAAVGENDLCPKVAKSVDDLLQALVPSAFSSRIDVA</sequence>
<reference evidence="3 4" key="1">
    <citation type="submission" date="2016-07" db="EMBL/GenBank/DDBJ databases">
        <title>Pervasive Adenine N6-methylation of Active Genes in Fungi.</title>
        <authorList>
            <consortium name="DOE Joint Genome Institute"/>
            <person name="Mondo S.J."/>
            <person name="Dannebaum R.O."/>
            <person name="Kuo R.C."/>
            <person name="Labutti K."/>
            <person name="Haridas S."/>
            <person name="Kuo A."/>
            <person name="Salamov A."/>
            <person name="Ahrendt S.R."/>
            <person name="Lipzen A."/>
            <person name="Sullivan W."/>
            <person name="Andreopoulos W.B."/>
            <person name="Clum A."/>
            <person name="Lindquist E."/>
            <person name="Daum C."/>
            <person name="Ramamoorthy G.K."/>
            <person name="Gryganskyi A."/>
            <person name="Culley D."/>
            <person name="Magnuson J.K."/>
            <person name="James T.Y."/>
            <person name="O'Malley M.A."/>
            <person name="Stajich J.E."/>
            <person name="Spatafora J.W."/>
            <person name="Visel A."/>
            <person name="Grigoriev I.V."/>
        </authorList>
    </citation>
    <scope>NUCLEOTIDE SEQUENCE [LARGE SCALE GENOMIC DNA]</scope>
    <source>
        <strain evidence="3 4">JEL800</strain>
    </source>
</reference>
<dbReference type="AlphaFoldDB" id="A0A1Y2CEM2"/>
<dbReference type="Gene3D" id="3.10.490.10">
    <property type="entry name" value="Gamma-glutamyl cyclotransferase-like"/>
    <property type="match status" value="1"/>
</dbReference>
<comment type="caution">
    <text evidence="3">The sequence shown here is derived from an EMBL/GenBank/DDBJ whole genome shotgun (WGS) entry which is preliminary data.</text>
</comment>
<organism evidence="3 4">
    <name type="scientific">Rhizoclosmatium globosum</name>
    <dbReference type="NCBI Taxonomy" id="329046"/>
    <lineage>
        <taxon>Eukaryota</taxon>
        <taxon>Fungi</taxon>
        <taxon>Fungi incertae sedis</taxon>
        <taxon>Chytridiomycota</taxon>
        <taxon>Chytridiomycota incertae sedis</taxon>
        <taxon>Chytridiomycetes</taxon>
        <taxon>Chytridiales</taxon>
        <taxon>Chytriomycetaceae</taxon>
        <taxon>Rhizoclosmatium</taxon>
    </lineage>
</organism>
<dbReference type="CDD" id="cd06661">
    <property type="entry name" value="GGCT_like"/>
    <property type="match status" value="1"/>
</dbReference>
<dbReference type="OrthoDB" id="6161812at2759"/>
<feature type="region of interest" description="Disordered" evidence="1">
    <location>
        <begin position="1"/>
        <end position="56"/>
    </location>
</feature>
<evidence type="ECO:0000313" key="3">
    <source>
        <dbReference type="EMBL" id="ORY44745.1"/>
    </source>
</evidence>
<name>A0A1Y2CEM2_9FUNG</name>
<evidence type="ECO:0000256" key="1">
    <source>
        <dbReference type="SAM" id="MobiDB-lite"/>
    </source>
</evidence>
<dbReference type="SUPFAM" id="SSF110857">
    <property type="entry name" value="Gamma-glutamyl cyclotransferase-like"/>
    <property type="match status" value="1"/>
</dbReference>
<gene>
    <name evidence="3" type="ORF">BCR33DRAFT_208065</name>
</gene>
<dbReference type="InterPro" id="IPR013024">
    <property type="entry name" value="GGCT-like"/>
</dbReference>